<dbReference type="EMBL" id="JABEZY010269291">
    <property type="protein sequence ID" value="MBA0755378.1"/>
    <property type="molecule type" value="Genomic_DNA"/>
</dbReference>
<gene>
    <name evidence="3" type="ORF">Gogos_021079</name>
</gene>
<keyword evidence="1" id="KW-0472">Membrane</keyword>
<dbReference type="OrthoDB" id="1748820at2759"/>
<dbReference type="Proteomes" id="UP000593579">
    <property type="component" value="Unassembled WGS sequence"/>
</dbReference>
<dbReference type="GO" id="GO:0004523">
    <property type="term" value="F:RNA-DNA hybrid ribonuclease activity"/>
    <property type="evidence" value="ECO:0007669"/>
    <property type="project" value="InterPro"/>
</dbReference>
<evidence type="ECO:0000256" key="1">
    <source>
        <dbReference type="SAM" id="Phobius"/>
    </source>
</evidence>
<dbReference type="InterPro" id="IPR002156">
    <property type="entry name" value="RNaseH_domain"/>
</dbReference>
<dbReference type="Pfam" id="PF13456">
    <property type="entry name" value="RVT_3"/>
    <property type="match status" value="1"/>
</dbReference>
<name>A0A7J9D436_GOSGO</name>
<evidence type="ECO:0000259" key="2">
    <source>
        <dbReference type="Pfam" id="PF13456"/>
    </source>
</evidence>
<reference evidence="3 4" key="1">
    <citation type="journal article" date="2019" name="Genome Biol. Evol.">
        <title>Insights into the evolution of the New World diploid cottons (Gossypium, subgenus Houzingenia) based on genome sequencing.</title>
        <authorList>
            <person name="Grover C.E."/>
            <person name="Arick M.A. 2nd"/>
            <person name="Thrash A."/>
            <person name="Conover J.L."/>
            <person name="Sanders W.S."/>
            <person name="Peterson D.G."/>
            <person name="Frelichowski J.E."/>
            <person name="Scheffler J.A."/>
            <person name="Scheffler B.E."/>
            <person name="Wendel J.F."/>
        </authorList>
    </citation>
    <scope>NUCLEOTIDE SEQUENCE [LARGE SCALE GENOMIC DNA]</scope>
    <source>
        <strain evidence="3">5</strain>
        <tissue evidence="3">Leaf</tissue>
    </source>
</reference>
<feature type="domain" description="RNase H type-1" evidence="2">
    <location>
        <begin position="47"/>
        <end position="87"/>
    </location>
</feature>
<accession>A0A7J9D436</accession>
<feature type="transmembrane region" description="Helical" evidence="1">
    <location>
        <begin position="12"/>
        <end position="31"/>
    </location>
</feature>
<keyword evidence="4" id="KW-1185">Reference proteome</keyword>
<keyword evidence="1" id="KW-0812">Transmembrane</keyword>
<comment type="caution">
    <text evidence="3">The sequence shown here is derived from an EMBL/GenBank/DDBJ whole genome shotgun (WGS) entry which is preliminary data.</text>
</comment>
<organism evidence="3 4">
    <name type="scientific">Gossypium gossypioides</name>
    <name type="common">Mexican cotton</name>
    <name type="synonym">Selera gossypioides</name>
    <dbReference type="NCBI Taxonomy" id="34282"/>
    <lineage>
        <taxon>Eukaryota</taxon>
        <taxon>Viridiplantae</taxon>
        <taxon>Streptophyta</taxon>
        <taxon>Embryophyta</taxon>
        <taxon>Tracheophyta</taxon>
        <taxon>Spermatophyta</taxon>
        <taxon>Magnoliopsida</taxon>
        <taxon>eudicotyledons</taxon>
        <taxon>Gunneridae</taxon>
        <taxon>Pentapetalae</taxon>
        <taxon>rosids</taxon>
        <taxon>malvids</taxon>
        <taxon>Malvales</taxon>
        <taxon>Malvaceae</taxon>
        <taxon>Malvoideae</taxon>
        <taxon>Gossypium</taxon>
    </lineage>
</organism>
<sequence length="125" mass="13850">MNYLLCLACKYGNMVGVLLAFDVLMIGLFNAKLMHGLNGQSDAIEGDRSCISNVLKAIKNKVTNFTTIRFQFVPRLANNAAHALAKAGRNQAQLKYWMEEIPASVEDFVERDRKGNETIGLGREG</sequence>
<dbReference type="GO" id="GO:0003676">
    <property type="term" value="F:nucleic acid binding"/>
    <property type="evidence" value="ECO:0007669"/>
    <property type="project" value="InterPro"/>
</dbReference>
<protein>
    <recommendedName>
        <fullName evidence="2">RNase H type-1 domain-containing protein</fullName>
    </recommendedName>
</protein>
<keyword evidence="1" id="KW-1133">Transmembrane helix</keyword>
<dbReference type="AlphaFoldDB" id="A0A7J9D436"/>
<evidence type="ECO:0000313" key="3">
    <source>
        <dbReference type="EMBL" id="MBA0755378.1"/>
    </source>
</evidence>
<evidence type="ECO:0000313" key="4">
    <source>
        <dbReference type="Proteomes" id="UP000593579"/>
    </source>
</evidence>
<proteinExistence type="predicted"/>